<dbReference type="CDD" id="cd00866">
    <property type="entry name" value="PEBP_euk"/>
    <property type="match status" value="1"/>
</dbReference>
<gene>
    <name evidence="1" type="ORF">MVEN_00373500</name>
</gene>
<name>A0A8H6YTQ4_9AGAR</name>
<dbReference type="Pfam" id="PF01161">
    <property type="entry name" value="PBP"/>
    <property type="match status" value="1"/>
</dbReference>
<organism evidence="1 2">
    <name type="scientific">Mycena venus</name>
    <dbReference type="NCBI Taxonomy" id="2733690"/>
    <lineage>
        <taxon>Eukaryota</taxon>
        <taxon>Fungi</taxon>
        <taxon>Dikarya</taxon>
        <taxon>Basidiomycota</taxon>
        <taxon>Agaricomycotina</taxon>
        <taxon>Agaricomycetes</taxon>
        <taxon>Agaricomycetidae</taxon>
        <taxon>Agaricales</taxon>
        <taxon>Marasmiineae</taxon>
        <taxon>Mycenaceae</taxon>
        <taxon>Mycena</taxon>
    </lineage>
</organism>
<protein>
    <recommendedName>
        <fullName evidence="3">PEBP-like protein</fullName>
    </recommendedName>
</protein>
<sequence length="262" mass="27872">MALRRHRSFPWRRTVQLLDRSSSNDSGRAQAHPSVSEICLGLHIKSVSSGYVLPNLNTMYLSRLASLLTLALVAVGQDVSIRAVKKAFNDADIPANLEIVFNPTALLEVSLPQATGPPITLHAGIQVPRNDTAGPPTFHVVGNVGSGPFVVATVDPDAPTPQDPTSAQIRHFLGGNFFNHGGLLVNSTPAISEFRQPTPPAGSDAHRYIFLLFKQSPEFATQTLVNSTTSVSLFNISSFASAVDLGNPLAGTFMLVAPDPAT</sequence>
<dbReference type="InterPro" id="IPR008914">
    <property type="entry name" value="PEBP"/>
</dbReference>
<dbReference type="PANTHER" id="PTHR11362">
    <property type="entry name" value="PHOSPHATIDYLETHANOLAMINE-BINDING PROTEIN"/>
    <property type="match status" value="1"/>
</dbReference>
<dbReference type="OrthoDB" id="2506647at2759"/>
<dbReference type="InterPro" id="IPR035810">
    <property type="entry name" value="PEBP_euk"/>
</dbReference>
<evidence type="ECO:0000313" key="1">
    <source>
        <dbReference type="EMBL" id="KAF7365024.1"/>
    </source>
</evidence>
<comment type="caution">
    <text evidence="1">The sequence shown here is derived from an EMBL/GenBank/DDBJ whole genome shotgun (WGS) entry which is preliminary data.</text>
</comment>
<proteinExistence type="predicted"/>
<dbReference type="InterPro" id="IPR036610">
    <property type="entry name" value="PEBP-like_sf"/>
</dbReference>
<evidence type="ECO:0000313" key="2">
    <source>
        <dbReference type="Proteomes" id="UP000620124"/>
    </source>
</evidence>
<accession>A0A8H6YTQ4</accession>
<dbReference type="Proteomes" id="UP000620124">
    <property type="component" value="Unassembled WGS sequence"/>
</dbReference>
<dbReference type="Gene3D" id="3.90.280.10">
    <property type="entry name" value="PEBP-like"/>
    <property type="match status" value="1"/>
</dbReference>
<dbReference type="EMBL" id="JACAZI010000003">
    <property type="protein sequence ID" value="KAF7365024.1"/>
    <property type="molecule type" value="Genomic_DNA"/>
</dbReference>
<reference evidence="1" key="1">
    <citation type="submission" date="2020-05" db="EMBL/GenBank/DDBJ databases">
        <title>Mycena genomes resolve the evolution of fungal bioluminescence.</title>
        <authorList>
            <person name="Tsai I.J."/>
        </authorList>
    </citation>
    <scope>NUCLEOTIDE SEQUENCE</scope>
    <source>
        <strain evidence="1">CCC161011</strain>
    </source>
</reference>
<dbReference type="PANTHER" id="PTHR11362:SF82">
    <property type="entry name" value="PHOSPHATIDYLETHANOLAMINE-BINDING PROTEIN 4"/>
    <property type="match status" value="1"/>
</dbReference>
<evidence type="ECO:0008006" key="3">
    <source>
        <dbReference type="Google" id="ProtNLM"/>
    </source>
</evidence>
<dbReference type="SUPFAM" id="SSF49777">
    <property type="entry name" value="PEBP-like"/>
    <property type="match status" value="1"/>
</dbReference>
<dbReference type="AlphaFoldDB" id="A0A8H6YTQ4"/>
<keyword evidence="2" id="KW-1185">Reference proteome</keyword>